<protein>
    <submittedName>
        <fullName evidence="2">Uncharacterized protein</fullName>
    </submittedName>
</protein>
<evidence type="ECO:0000313" key="2">
    <source>
        <dbReference type="EMBL" id="AGS81722.1"/>
    </source>
</evidence>
<dbReference type="Proteomes" id="UP000008132">
    <property type="component" value="Segment"/>
</dbReference>
<accession>V5K3A3</accession>
<gene>
    <name evidence="2" type="ORF">P3_CHA0114</name>
</gene>
<evidence type="ECO:0000256" key="1">
    <source>
        <dbReference type="SAM" id="MobiDB-lite"/>
    </source>
</evidence>
<evidence type="ECO:0000313" key="3">
    <source>
        <dbReference type="Proteomes" id="UP000008132"/>
    </source>
</evidence>
<reference evidence="2 3" key="1">
    <citation type="journal article" date="2011" name="PLoS ONE">
        <title>Pulmonary Bacteriophage Therapy on Pseudomonas aeruginosa Cystic Fibrosis Strains: First Steps Towards Treatment and Prevention.</title>
        <authorList>
            <person name="Morello E."/>
            <person name="Saussereau E."/>
            <person name="Maura D."/>
            <person name="Huerre M."/>
            <person name="Touqui L."/>
            <person name="Debarbieux L."/>
        </authorList>
    </citation>
    <scope>NUCLEOTIDE SEQUENCE [LARGE SCALE GENOMIC DNA]</scope>
</reference>
<reference evidence="2 3" key="2">
    <citation type="journal article" date="2013" name="Antimicrob. Agents Chemother.">
        <title>Predicting in vivo efficacy of therapeutic bacteriophages used to treat pulmonary infections.</title>
        <authorList>
            <person name="Henry M."/>
            <person name="Lavigne R."/>
            <person name="Debarbieux L."/>
        </authorList>
    </citation>
    <scope>NUCLEOTIDE SEQUENCE [LARGE SCALE GENOMIC DNA]</scope>
</reference>
<feature type="region of interest" description="Disordered" evidence="1">
    <location>
        <begin position="23"/>
        <end position="42"/>
    </location>
</feature>
<organism evidence="2 3">
    <name type="scientific">Pseudomonas phage P3_CHA</name>
    <dbReference type="NCBI Taxonomy" id="981430"/>
    <lineage>
        <taxon>Viruses</taxon>
        <taxon>Duplodnaviria</taxon>
        <taxon>Heunggongvirae</taxon>
        <taxon>Uroviricota</taxon>
        <taxon>Caudoviricetes</taxon>
        <taxon>Vandenendeviridae</taxon>
        <taxon>Nankokuvirus</taxon>
        <taxon>Nankokuvirus PAKP3</taxon>
    </lineage>
</organism>
<sequence length="69" mass="7488">MTMAHCVTALHARITTQPQPAQLCNHSTSQQQNIPSQEAHDPPHCILGAQPLEYVDCVTHALVGLFEAS</sequence>
<feature type="compositionally biased region" description="Polar residues" evidence="1">
    <location>
        <begin position="23"/>
        <end position="36"/>
    </location>
</feature>
<name>V5K3A3_9CAUD</name>
<proteinExistence type="predicted"/>
<dbReference type="EMBL" id="KC862296">
    <property type="protein sequence ID" value="AGS81722.1"/>
    <property type="molecule type" value="Genomic_DNA"/>
</dbReference>